<dbReference type="EMBL" id="CAMXCT030001134">
    <property type="protein sequence ID" value="CAL4774410.1"/>
    <property type="molecule type" value="Genomic_DNA"/>
</dbReference>
<protein>
    <submittedName>
        <fullName evidence="3">Reverse transcriptase domain-containing protein</fullName>
    </submittedName>
</protein>
<keyword evidence="1" id="KW-0472">Membrane</keyword>
<keyword evidence="3" id="KW-0695">RNA-directed DNA polymerase</keyword>
<comment type="caution">
    <text evidence="2">The sequence shown here is derived from an EMBL/GenBank/DDBJ whole genome shotgun (WGS) entry which is preliminary data.</text>
</comment>
<name>A0A9P1CAE7_9DINO</name>
<keyword evidence="3" id="KW-0548">Nucleotidyltransferase</keyword>
<keyword evidence="1" id="KW-0812">Transmembrane</keyword>
<proteinExistence type="predicted"/>
<keyword evidence="1" id="KW-1133">Transmembrane helix</keyword>
<keyword evidence="3" id="KW-0808">Transferase</keyword>
<dbReference type="OrthoDB" id="411787at2759"/>
<reference evidence="3 4" key="2">
    <citation type="submission" date="2024-05" db="EMBL/GenBank/DDBJ databases">
        <authorList>
            <person name="Chen Y."/>
            <person name="Shah S."/>
            <person name="Dougan E. K."/>
            <person name="Thang M."/>
            <person name="Chan C."/>
        </authorList>
    </citation>
    <scope>NUCLEOTIDE SEQUENCE [LARGE SCALE GENOMIC DNA]</scope>
</reference>
<dbReference type="Proteomes" id="UP001152797">
    <property type="component" value="Unassembled WGS sequence"/>
</dbReference>
<feature type="transmembrane region" description="Helical" evidence="1">
    <location>
        <begin position="15"/>
        <end position="34"/>
    </location>
</feature>
<evidence type="ECO:0000313" key="3">
    <source>
        <dbReference type="EMBL" id="CAL4774410.1"/>
    </source>
</evidence>
<dbReference type="EMBL" id="CAMXCT010001134">
    <property type="protein sequence ID" value="CAI3987098.1"/>
    <property type="molecule type" value="Genomic_DNA"/>
</dbReference>
<reference evidence="2" key="1">
    <citation type="submission" date="2022-10" db="EMBL/GenBank/DDBJ databases">
        <authorList>
            <person name="Chen Y."/>
            <person name="Dougan E. K."/>
            <person name="Chan C."/>
            <person name="Rhodes N."/>
            <person name="Thang M."/>
        </authorList>
    </citation>
    <scope>NUCLEOTIDE SEQUENCE</scope>
</reference>
<keyword evidence="4" id="KW-1185">Reference proteome</keyword>
<evidence type="ECO:0000256" key="1">
    <source>
        <dbReference type="SAM" id="Phobius"/>
    </source>
</evidence>
<dbReference type="GO" id="GO:0003964">
    <property type="term" value="F:RNA-directed DNA polymerase activity"/>
    <property type="evidence" value="ECO:0007669"/>
    <property type="project" value="UniProtKB-KW"/>
</dbReference>
<organism evidence="2">
    <name type="scientific">Cladocopium goreaui</name>
    <dbReference type="NCBI Taxonomy" id="2562237"/>
    <lineage>
        <taxon>Eukaryota</taxon>
        <taxon>Sar</taxon>
        <taxon>Alveolata</taxon>
        <taxon>Dinophyceae</taxon>
        <taxon>Suessiales</taxon>
        <taxon>Symbiodiniaceae</taxon>
        <taxon>Cladocopium</taxon>
    </lineage>
</organism>
<dbReference type="AlphaFoldDB" id="A0A9P1CAE7"/>
<sequence>MDAYSTYRRCTLRSLRLAAVYWTLSGVLAVYVLYTAITSKNHLLQEVLSTDAVLFARFEEEKDKRPKCAEMNATGLCVELPWLDAVEVSASRGFLATYMEEALFLGRPALQRLGAPVESQQPRKVRSQGFYVGQPELWSLVLEDRLASIAGTWSSQDLAGFMREDHLDGSYSHPIEYAANGLPKEVRVKIGGHKNQMDRRVKVSMSELLSAANVTLDQECSRCAEFNLTGERARLRRVGLELDLTLFYSNLWFSWADVSTWFLPNKEVTFELRVQARQPVEGVRTIRSVAAAQSFFDARDYNGTKDDHPRVTRRSFGIRLLFHQQGVIGRWDPMTLAFFCLQSCTFLGVAWTLTELLCTFIPILCDLRGRPAPAWLESLQRAPREKKE</sequence>
<dbReference type="EMBL" id="CAMXCT020001134">
    <property type="protein sequence ID" value="CAL1140473.1"/>
    <property type="molecule type" value="Genomic_DNA"/>
</dbReference>
<gene>
    <name evidence="2" type="ORF">C1SCF055_LOCUS14398</name>
</gene>
<evidence type="ECO:0000313" key="4">
    <source>
        <dbReference type="Proteomes" id="UP001152797"/>
    </source>
</evidence>
<evidence type="ECO:0000313" key="2">
    <source>
        <dbReference type="EMBL" id="CAI3987098.1"/>
    </source>
</evidence>
<accession>A0A9P1CAE7</accession>